<dbReference type="Gene3D" id="3.40.50.1980">
    <property type="entry name" value="Nitrogenase molybdenum iron protein domain"/>
    <property type="match status" value="1"/>
</dbReference>
<dbReference type="InterPro" id="IPR002491">
    <property type="entry name" value="ABC_transptr_periplasmic_BD"/>
</dbReference>
<keyword evidence="4" id="KW-0406">Ion transport</keyword>
<dbReference type="SUPFAM" id="SSF53807">
    <property type="entry name" value="Helical backbone' metal receptor"/>
    <property type="match status" value="1"/>
</dbReference>
<dbReference type="GO" id="GO:0030288">
    <property type="term" value="C:outer membrane-bounded periplasmic space"/>
    <property type="evidence" value="ECO:0007669"/>
    <property type="project" value="TreeGrafter"/>
</dbReference>
<name>A0A4R6U962_9GAMM</name>
<dbReference type="InterPro" id="IPR051313">
    <property type="entry name" value="Bact_iron-sidero_bind"/>
</dbReference>
<keyword evidence="9" id="KW-1185">Reference proteome</keyword>
<dbReference type="PANTHER" id="PTHR30532:SF1">
    <property type="entry name" value="IRON(3+)-HYDROXAMATE-BINDING PROTEIN FHUD"/>
    <property type="match status" value="1"/>
</dbReference>
<evidence type="ECO:0000313" key="8">
    <source>
        <dbReference type="EMBL" id="TDQ39604.1"/>
    </source>
</evidence>
<keyword evidence="4" id="KW-0410">Iron transport</keyword>
<dbReference type="PANTHER" id="PTHR30532">
    <property type="entry name" value="IRON III DICITRATE-BINDING PERIPLASMIC PROTEIN"/>
    <property type="match status" value="1"/>
</dbReference>
<feature type="chain" id="PRO_5020873940" evidence="6">
    <location>
        <begin position="24"/>
        <end position="190"/>
    </location>
</feature>
<evidence type="ECO:0000256" key="2">
    <source>
        <dbReference type="ARBA" id="ARBA00008814"/>
    </source>
</evidence>
<evidence type="ECO:0000259" key="7">
    <source>
        <dbReference type="PROSITE" id="PS50983"/>
    </source>
</evidence>
<evidence type="ECO:0000256" key="6">
    <source>
        <dbReference type="SAM" id="SignalP"/>
    </source>
</evidence>
<comment type="subcellular location">
    <subcellularLocation>
        <location evidence="1">Cell envelope</location>
    </subcellularLocation>
</comment>
<comment type="similarity">
    <text evidence="2">Belongs to the bacterial solute-binding protein 8 family.</text>
</comment>
<dbReference type="EMBL" id="SNYK01000002">
    <property type="protein sequence ID" value="TDQ39604.1"/>
    <property type="molecule type" value="Genomic_DNA"/>
</dbReference>
<reference evidence="8 9" key="1">
    <citation type="submission" date="2019-03" db="EMBL/GenBank/DDBJ databases">
        <title>Genomic Encyclopedia of Type Strains, Phase IV (KMG-IV): sequencing the most valuable type-strain genomes for metagenomic binning, comparative biology and taxonomic classification.</title>
        <authorList>
            <person name="Goeker M."/>
        </authorList>
    </citation>
    <scope>NUCLEOTIDE SEQUENCE [LARGE SCALE GENOMIC DNA]</scope>
    <source>
        <strain evidence="8 9">DSM 28679</strain>
    </source>
</reference>
<feature type="signal peptide" evidence="6">
    <location>
        <begin position="1"/>
        <end position="23"/>
    </location>
</feature>
<evidence type="ECO:0000256" key="1">
    <source>
        <dbReference type="ARBA" id="ARBA00004196"/>
    </source>
</evidence>
<evidence type="ECO:0000256" key="5">
    <source>
        <dbReference type="ARBA" id="ARBA00022729"/>
    </source>
</evidence>
<proteinExistence type="inferred from homology"/>
<dbReference type="OrthoDB" id="9793175at2"/>
<evidence type="ECO:0000256" key="4">
    <source>
        <dbReference type="ARBA" id="ARBA00022496"/>
    </source>
</evidence>
<comment type="caution">
    <text evidence="8">The sequence shown here is derived from an EMBL/GenBank/DDBJ whole genome shotgun (WGS) entry which is preliminary data.</text>
</comment>
<keyword evidence="5 6" id="KW-0732">Signal</keyword>
<sequence>MWCKPGRLITGLLALVLISAAVAQETRKIETKQGTIELKGQPQRVVTLDEIALDVLLDGQSQTVSVVRWNPQGPIAMSSQLFAGQLLTQLGLDSTELARQLVDRPHSDTLSLENLPLVDADWLVLASLNADGKKSMDEAMAQPVFQRLKAVQNGHVKVVDGQVWSSGAGPLAARVLLDDLKHMLGNDSAN</sequence>
<dbReference type="GO" id="GO:1901678">
    <property type="term" value="P:iron coordination entity transport"/>
    <property type="evidence" value="ECO:0007669"/>
    <property type="project" value="UniProtKB-ARBA"/>
</dbReference>
<dbReference type="PROSITE" id="PS50983">
    <property type="entry name" value="FE_B12_PBP"/>
    <property type="match status" value="1"/>
</dbReference>
<keyword evidence="4" id="KW-0408">Iron</keyword>
<dbReference type="Pfam" id="PF01497">
    <property type="entry name" value="Peripla_BP_2"/>
    <property type="match status" value="1"/>
</dbReference>
<feature type="domain" description="Fe/B12 periplasmic-binding" evidence="7">
    <location>
        <begin position="1"/>
        <end position="188"/>
    </location>
</feature>
<organism evidence="8 9">
    <name type="scientific">Thiopseudomonas denitrificans</name>
    <dbReference type="NCBI Taxonomy" id="1501432"/>
    <lineage>
        <taxon>Bacteria</taxon>
        <taxon>Pseudomonadati</taxon>
        <taxon>Pseudomonadota</taxon>
        <taxon>Gammaproteobacteria</taxon>
        <taxon>Pseudomonadales</taxon>
        <taxon>Pseudomonadaceae</taxon>
        <taxon>Thiopseudomonas</taxon>
    </lineage>
</organism>
<dbReference type="RefSeq" id="WP_101496593.1">
    <property type="nucleotide sequence ID" value="NZ_LNJZ01000006.1"/>
</dbReference>
<evidence type="ECO:0000313" key="9">
    <source>
        <dbReference type="Proteomes" id="UP000294575"/>
    </source>
</evidence>
<dbReference type="AlphaFoldDB" id="A0A4R6U962"/>
<accession>A0A4R6U962</accession>
<gene>
    <name evidence="8" type="ORF">DFQ45_102306</name>
</gene>
<dbReference type="Proteomes" id="UP000294575">
    <property type="component" value="Unassembled WGS sequence"/>
</dbReference>
<evidence type="ECO:0000256" key="3">
    <source>
        <dbReference type="ARBA" id="ARBA00022448"/>
    </source>
</evidence>
<keyword evidence="3" id="KW-0813">Transport</keyword>
<protein>
    <submittedName>
        <fullName evidence="8">Substrate-binding family protein</fullName>
    </submittedName>
</protein>